<evidence type="ECO:0000313" key="3">
    <source>
        <dbReference type="WBParaSite" id="PSU_v2.g20579.t1"/>
    </source>
</evidence>
<organism evidence="2 3">
    <name type="scientific">Panagrolaimus superbus</name>
    <dbReference type="NCBI Taxonomy" id="310955"/>
    <lineage>
        <taxon>Eukaryota</taxon>
        <taxon>Metazoa</taxon>
        <taxon>Ecdysozoa</taxon>
        <taxon>Nematoda</taxon>
        <taxon>Chromadorea</taxon>
        <taxon>Rhabditida</taxon>
        <taxon>Tylenchina</taxon>
        <taxon>Panagrolaimomorpha</taxon>
        <taxon>Panagrolaimoidea</taxon>
        <taxon>Panagrolaimidae</taxon>
        <taxon>Panagrolaimus</taxon>
    </lineage>
</organism>
<dbReference type="InterPro" id="IPR008974">
    <property type="entry name" value="TRAF-like"/>
</dbReference>
<sequence>MLKYPFALEYTVSEERLKALKDSTENERLESDKFTAINSSEVKYYLRIYPNGHNDERRGKTMIYLNLELGNEKKVEAEGTFSIKSANWSHEFDKIFNENTGWGVSCCTLKEF</sequence>
<dbReference type="Proteomes" id="UP000887577">
    <property type="component" value="Unplaced"/>
</dbReference>
<evidence type="ECO:0000313" key="2">
    <source>
        <dbReference type="Proteomes" id="UP000887577"/>
    </source>
</evidence>
<dbReference type="WBParaSite" id="PSU_v2.g20579.t1">
    <property type="protein sequence ID" value="PSU_v2.g20579.t1"/>
    <property type="gene ID" value="PSU_v2.g20579"/>
</dbReference>
<name>A0A914YMG5_9BILA</name>
<dbReference type="AlphaFoldDB" id="A0A914YMG5"/>
<reference evidence="3" key="1">
    <citation type="submission" date="2022-11" db="UniProtKB">
        <authorList>
            <consortium name="WormBaseParasite"/>
        </authorList>
    </citation>
    <scope>IDENTIFICATION</scope>
</reference>
<proteinExistence type="predicted"/>
<dbReference type="SUPFAM" id="SSF49599">
    <property type="entry name" value="TRAF domain-like"/>
    <property type="match status" value="1"/>
</dbReference>
<feature type="domain" description="MATH" evidence="1">
    <location>
        <begin position="18"/>
        <end position="106"/>
    </location>
</feature>
<dbReference type="InterPro" id="IPR002083">
    <property type="entry name" value="MATH/TRAF_dom"/>
</dbReference>
<accession>A0A914YMG5</accession>
<dbReference type="Pfam" id="PF22486">
    <property type="entry name" value="MATH_2"/>
    <property type="match status" value="1"/>
</dbReference>
<dbReference type="CDD" id="cd00121">
    <property type="entry name" value="MATH"/>
    <property type="match status" value="1"/>
</dbReference>
<protein>
    <recommendedName>
        <fullName evidence="1">MATH domain-containing protein</fullName>
    </recommendedName>
</protein>
<evidence type="ECO:0000259" key="1">
    <source>
        <dbReference type="Pfam" id="PF22486"/>
    </source>
</evidence>
<keyword evidence="2" id="KW-1185">Reference proteome</keyword>
<dbReference type="Gene3D" id="2.60.210.10">
    <property type="entry name" value="Apoptosis, Tumor Necrosis Factor Receptor Associated Protein 2, Chain A"/>
    <property type="match status" value="1"/>
</dbReference>